<dbReference type="Pfam" id="PF07839">
    <property type="entry name" value="CaM_binding"/>
    <property type="match status" value="1"/>
</dbReference>
<dbReference type="AlphaFoldDB" id="A0A453GMK3"/>
<dbReference type="PANTHER" id="PTHR33923:SF2">
    <property type="entry name" value="CALMODULIN-BINDING PROTEIN-RELATED"/>
    <property type="match status" value="1"/>
</dbReference>
<name>A0A453GMK3_AEGTS</name>
<dbReference type="Gramene" id="AET3Gv21124100.2">
    <property type="protein sequence ID" value="AET3Gv21124100.2"/>
    <property type="gene ID" value="AET3Gv21124100"/>
</dbReference>
<dbReference type="PANTHER" id="PTHR33923">
    <property type="entry name" value="CALMODULIN-BINDING PROTEIN-RELATED"/>
    <property type="match status" value="1"/>
</dbReference>
<dbReference type="EnsemblPlants" id="AET3Gv21124100.2">
    <property type="protein sequence ID" value="AET3Gv21124100.2"/>
    <property type="gene ID" value="AET3Gv21124100"/>
</dbReference>
<evidence type="ECO:0000313" key="3">
    <source>
        <dbReference type="EnsemblPlants" id="AET3Gv21124100.1"/>
    </source>
</evidence>
<dbReference type="InterPro" id="IPR012417">
    <property type="entry name" value="CaM-bd_dom_pln"/>
</dbReference>
<feature type="domain" description="Calmodulin-binding" evidence="2">
    <location>
        <begin position="398"/>
        <end position="506"/>
    </location>
</feature>
<feature type="compositionally biased region" description="Polar residues" evidence="1">
    <location>
        <begin position="59"/>
        <end position="69"/>
    </location>
</feature>
<dbReference type="EnsemblPlants" id="AET3Gv21124100.1">
    <property type="protein sequence ID" value="AET3Gv21124100.1"/>
    <property type="gene ID" value="AET3Gv21124100"/>
</dbReference>
<dbReference type="Proteomes" id="UP000015105">
    <property type="component" value="Chromosome 3D"/>
</dbReference>
<feature type="compositionally biased region" description="Basic and acidic residues" evidence="1">
    <location>
        <begin position="330"/>
        <end position="343"/>
    </location>
</feature>
<dbReference type="GO" id="GO:0005516">
    <property type="term" value="F:calmodulin binding"/>
    <property type="evidence" value="ECO:0007669"/>
    <property type="project" value="InterPro"/>
</dbReference>
<evidence type="ECO:0000256" key="1">
    <source>
        <dbReference type="SAM" id="MobiDB-lite"/>
    </source>
</evidence>
<feature type="compositionally biased region" description="Gly residues" evidence="1">
    <location>
        <begin position="97"/>
        <end position="110"/>
    </location>
</feature>
<feature type="compositionally biased region" description="Low complexity" evidence="1">
    <location>
        <begin position="111"/>
        <end position="126"/>
    </location>
</feature>
<feature type="region of interest" description="Disordered" evidence="1">
    <location>
        <begin position="92"/>
        <end position="126"/>
    </location>
</feature>
<proteinExistence type="predicted"/>
<reference evidence="4" key="2">
    <citation type="journal article" date="2017" name="Nat. Plants">
        <title>The Aegilops tauschii genome reveals multiple impacts of transposons.</title>
        <authorList>
            <person name="Zhao G."/>
            <person name="Zou C."/>
            <person name="Li K."/>
            <person name="Wang K."/>
            <person name="Li T."/>
            <person name="Gao L."/>
            <person name="Zhang X."/>
            <person name="Wang H."/>
            <person name="Yang Z."/>
            <person name="Liu X."/>
            <person name="Jiang W."/>
            <person name="Mao L."/>
            <person name="Kong X."/>
            <person name="Jiao Y."/>
            <person name="Jia J."/>
        </authorList>
    </citation>
    <scope>NUCLEOTIDE SEQUENCE [LARGE SCALE GENOMIC DNA]</scope>
    <source>
        <strain evidence="4">cv. AL8/78</strain>
    </source>
</reference>
<sequence length="524" mass="54605">GIQNLATSPTPRTQTQTHRSTPAASPPPSPSDGIESSPSPSLPSRRNQNLPFLACLPPGSSQPRTNPNLHLSFLSCPPPPPPAMVHCKQPRRTPGVPGNGGRARAGGGGQAVAADPGYMRPTSSSGARAGREVASAAAVSAASAPSAQTLLTKAAALGGSTPLAARQTCSSAQKGARALGGGGGGCEGHRACRYAYCTFKGHAPAAPPLGAFLASRRSLIKTEQSMKHRGVSAFRNPSSNAARKGDDGLFVQVACPGARPKTASSGSCCSGLSAEEVESPYVNFGRRSLRGGTTDKWGASVDGSCGSSDVISDGFADLPGTASSPSPSPGRKEQTGQDERKASWVDQQEAEEEDSAACCRSDISEELGPRYQGNSMSKDCGGVVGSSLESSMDDISSAFGGMNFQDAGADAAAATSQGNKLTMSRRRTPRGGERIRAFNPRAPNFLPVVPDPDAEKVDLRHQMTDDRKNAEEWMVDYALRRTVNKLARAQKRKVEMLVQAFETVLPPVLGEKKSDDKKSFACNL</sequence>
<feature type="region of interest" description="Disordered" evidence="1">
    <location>
        <begin position="1"/>
        <end position="71"/>
    </location>
</feature>
<evidence type="ECO:0000313" key="4">
    <source>
        <dbReference type="Proteomes" id="UP000015105"/>
    </source>
</evidence>
<reference evidence="3" key="5">
    <citation type="journal article" date="2021" name="G3 (Bethesda)">
        <title>Aegilops tauschii genome assembly Aet v5.0 features greater sequence contiguity and improved annotation.</title>
        <authorList>
            <person name="Wang L."/>
            <person name="Zhu T."/>
            <person name="Rodriguez J.C."/>
            <person name="Deal K.R."/>
            <person name="Dubcovsky J."/>
            <person name="McGuire P.E."/>
            <person name="Lux T."/>
            <person name="Spannagl M."/>
            <person name="Mayer K.F.X."/>
            <person name="Baldrich P."/>
            <person name="Meyers B.C."/>
            <person name="Huo N."/>
            <person name="Gu Y.Q."/>
            <person name="Zhou H."/>
            <person name="Devos K.M."/>
            <person name="Bennetzen J.L."/>
            <person name="Unver T."/>
            <person name="Budak H."/>
            <person name="Gulick P.J."/>
            <person name="Galiba G."/>
            <person name="Kalapos B."/>
            <person name="Nelson D.R."/>
            <person name="Li P."/>
            <person name="You F.M."/>
            <person name="Luo M.C."/>
            <person name="Dvorak J."/>
        </authorList>
    </citation>
    <scope>NUCLEOTIDE SEQUENCE [LARGE SCALE GENOMIC DNA]</scope>
    <source>
        <strain evidence="3">cv. AL8/78</strain>
    </source>
</reference>
<dbReference type="InterPro" id="IPR044681">
    <property type="entry name" value="PICBP-like"/>
</dbReference>
<protein>
    <recommendedName>
        <fullName evidence="2">Calmodulin-binding domain-containing protein</fullName>
    </recommendedName>
</protein>
<organism evidence="3 4">
    <name type="scientific">Aegilops tauschii subsp. strangulata</name>
    <name type="common">Goatgrass</name>
    <dbReference type="NCBI Taxonomy" id="200361"/>
    <lineage>
        <taxon>Eukaryota</taxon>
        <taxon>Viridiplantae</taxon>
        <taxon>Streptophyta</taxon>
        <taxon>Embryophyta</taxon>
        <taxon>Tracheophyta</taxon>
        <taxon>Spermatophyta</taxon>
        <taxon>Magnoliopsida</taxon>
        <taxon>Liliopsida</taxon>
        <taxon>Poales</taxon>
        <taxon>Poaceae</taxon>
        <taxon>BOP clade</taxon>
        <taxon>Pooideae</taxon>
        <taxon>Triticodae</taxon>
        <taxon>Triticeae</taxon>
        <taxon>Triticinae</taxon>
        <taxon>Aegilops</taxon>
    </lineage>
</organism>
<dbReference type="STRING" id="200361.A0A453GMK3"/>
<reference evidence="3" key="4">
    <citation type="submission" date="2019-03" db="UniProtKB">
        <authorList>
            <consortium name="EnsemblPlants"/>
        </authorList>
    </citation>
    <scope>IDENTIFICATION</scope>
</reference>
<dbReference type="SMART" id="SM01054">
    <property type="entry name" value="CaM_binding"/>
    <property type="match status" value="1"/>
</dbReference>
<dbReference type="Gramene" id="AET3Gv21124100.1">
    <property type="protein sequence ID" value="AET3Gv21124100.1"/>
    <property type="gene ID" value="AET3Gv21124100"/>
</dbReference>
<keyword evidence="4" id="KW-1185">Reference proteome</keyword>
<reference evidence="4" key="1">
    <citation type="journal article" date="2014" name="Science">
        <title>Ancient hybridizations among the ancestral genomes of bread wheat.</title>
        <authorList>
            <consortium name="International Wheat Genome Sequencing Consortium,"/>
            <person name="Marcussen T."/>
            <person name="Sandve S.R."/>
            <person name="Heier L."/>
            <person name="Spannagl M."/>
            <person name="Pfeifer M."/>
            <person name="Jakobsen K.S."/>
            <person name="Wulff B.B."/>
            <person name="Steuernagel B."/>
            <person name="Mayer K.F."/>
            <person name="Olsen O.A."/>
        </authorList>
    </citation>
    <scope>NUCLEOTIDE SEQUENCE [LARGE SCALE GENOMIC DNA]</scope>
    <source>
        <strain evidence="4">cv. AL8/78</strain>
    </source>
</reference>
<reference evidence="3" key="3">
    <citation type="journal article" date="2017" name="Nature">
        <title>Genome sequence of the progenitor of the wheat D genome Aegilops tauschii.</title>
        <authorList>
            <person name="Luo M.C."/>
            <person name="Gu Y.Q."/>
            <person name="Puiu D."/>
            <person name="Wang H."/>
            <person name="Twardziok S.O."/>
            <person name="Deal K.R."/>
            <person name="Huo N."/>
            <person name="Zhu T."/>
            <person name="Wang L."/>
            <person name="Wang Y."/>
            <person name="McGuire P.E."/>
            <person name="Liu S."/>
            <person name="Long H."/>
            <person name="Ramasamy R.K."/>
            <person name="Rodriguez J.C."/>
            <person name="Van S.L."/>
            <person name="Yuan L."/>
            <person name="Wang Z."/>
            <person name="Xia Z."/>
            <person name="Xiao L."/>
            <person name="Anderson O.D."/>
            <person name="Ouyang S."/>
            <person name="Liang Y."/>
            <person name="Zimin A.V."/>
            <person name="Pertea G."/>
            <person name="Qi P."/>
            <person name="Bennetzen J.L."/>
            <person name="Dai X."/>
            <person name="Dawson M.W."/>
            <person name="Muller H.G."/>
            <person name="Kugler K."/>
            <person name="Rivarola-Duarte L."/>
            <person name="Spannagl M."/>
            <person name="Mayer K.F.X."/>
            <person name="Lu F.H."/>
            <person name="Bevan M.W."/>
            <person name="Leroy P."/>
            <person name="Li P."/>
            <person name="You F.M."/>
            <person name="Sun Q."/>
            <person name="Liu Z."/>
            <person name="Lyons E."/>
            <person name="Wicker T."/>
            <person name="Salzberg S.L."/>
            <person name="Devos K.M."/>
            <person name="Dvorak J."/>
        </authorList>
    </citation>
    <scope>NUCLEOTIDE SEQUENCE [LARGE SCALE GENOMIC DNA]</scope>
    <source>
        <strain evidence="3">cv. AL8/78</strain>
    </source>
</reference>
<accession>A0A453GMK3</accession>
<feature type="compositionally biased region" description="Polar residues" evidence="1">
    <location>
        <begin position="1"/>
        <end position="20"/>
    </location>
</feature>
<feature type="region of interest" description="Disordered" evidence="1">
    <location>
        <begin position="312"/>
        <end position="358"/>
    </location>
</feature>
<evidence type="ECO:0000259" key="2">
    <source>
        <dbReference type="SMART" id="SM01054"/>
    </source>
</evidence>